<dbReference type="GO" id="GO:0005576">
    <property type="term" value="C:extracellular region"/>
    <property type="evidence" value="ECO:0007669"/>
    <property type="project" value="InterPro"/>
</dbReference>
<sequence length="214" mass="23513">MAIANRLPILFALIVFATAQSAAYEQCGVQGWTGLATCVSGYVCTYNNAFYSQRLPRLEDIQRFGSCAAAIELTGNENPTRVYYQNKDDNIHELCGNGPLSTTYSDNVITVARNIRSNTPIAAISWYNFQQIRVYYITNTNEVAEAVFDVDRWVAGNQQLGIAAPNSGLLCAIVDPQSTIRVCFQSASDPETITEALWTMTVAGEWTTDIANIS</sequence>
<gene>
    <name evidence="5" type="ORF">SERLA73DRAFT_73440</name>
</gene>
<dbReference type="InterPro" id="IPR000254">
    <property type="entry name" value="CBD"/>
</dbReference>
<dbReference type="SUPFAM" id="SSF57180">
    <property type="entry name" value="Cellulose-binding domain"/>
    <property type="match status" value="1"/>
</dbReference>
<feature type="signal peptide" evidence="3">
    <location>
        <begin position="1"/>
        <end position="23"/>
    </location>
</feature>
<evidence type="ECO:0000313" key="6">
    <source>
        <dbReference type="Proteomes" id="UP000008063"/>
    </source>
</evidence>
<reference evidence="6" key="1">
    <citation type="journal article" date="2011" name="Science">
        <title>The plant cell wall-decomposing machinery underlies the functional diversity of forest fungi.</title>
        <authorList>
            <person name="Eastwood D.C."/>
            <person name="Floudas D."/>
            <person name="Binder M."/>
            <person name="Majcherczyk A."/>
            <person name="Schneider P."/>
            <person name="Aerts A."/>
            <person name="Asiegbu F.O."/>
            <person name="Baker S.E."/>
            <person name="Barry K."/>
            <person name="Bendiksby M."/>
            <person name="Blumentritt M."/>
            <person name="Coutinho P.M."/>
            <person name="Cullen D."/>
            <person name="de Vries R.P."/>
            <person name="Gathman A."/>
            <person name="Goodell B."/>
            <person name="Henrissat B."/>
            <person name="Ihrmark K."/>
            <person name="Kauserud H."/>
            <person name="Kohler A."/>
            <person name="LaButti K."/>
            <person name="Lapidus A."/>
            <person name="Lavin J.L."/>
            <person name="Lee Y.-H."/>
            <person name="Lindquist E."/>
            <person name="Lilly W."/>
            <person name="Lucas S."/>
            <person name="Morin E."/>
            <person name="Murat C."/>
            <person name="Oguiza J.A."/>
            <person name="Park J."/>
            <person name="Pisabarro A.G."/>
            <person name="Riley R."/>
            <person name="Rosling A."/>
            <person name="Salamov A."/>
            <person name="Schmidt O."/>
            <person name="Schmutz J."/>
            <person name="Skrede I."/>
            <person name="Stenlid J."/>
            <person name="Wiebenga A."/>
            <person name="Xie X."/>
            <person name="Kuees U."/>
            <person name="Hibbett D.S."/>
            <person name="Hoffmeister D."/>
            <person name="Hoegberg N."/>
            <person name="Martin F."/>
            <person name="Grigoriev I.V."/>
            <person name="Watkinson S.C."/>
        </authorList>
    </citation>
    <scope>NUCLEOTIDE SEQUENCE [LARGE SCALE GENOMIC DNA]</scope>
    <source>
        <strain evidence="6">strain S7.3</strain>
    </source>
</reference>
<dbReference type="InterPro" id="IPR012475">
    <property type="entry name" value="Fungal_lectin"/>
</dbReference>
<evidence type="ECO:0000313" key="5">
    <source>
        <dbReference type="EMBL" id="EGN98852.1"/>
    </source>
</evidence>
<dbReference type="SMART" id="SM00236">
    <property type="entry name" value="fCBD"/>
    <property type="match status" value="1"/>
</dbReference>
<protein>
    <submittedName>
        <fullName evidence="5">Carbohydrate-binding module family 1 protein</fullName>
    </submittedName>
</protein>
<evidence type="ECO:0000259" key="4">
    <source>
        <dbReference type="PROSITE" id="PS51164"/>
    </source>
</evidence>
<feature type="chain" id="PRO_5003382429" evidence="3">
    <location>
        <begin position="24"/>
        <end position="214"/>
    </location>
</feature>
<name>F8PY89_SERL3</name>
<dbReference type="GO" id="GO:0030248">
    <property type="term" value="F:cellulose binding"/>
    <property type="evidence" value="ECO:0007669"/>
    <property type="project" value="InterPro"/>
</dbReference>
<proteinExistence type="inferred from homology"/>
<organism evidence="6">
    <name type="scientific">Serpula lacrymans var. lacrymans (strain S7.3)</name>
    <name type="common">Dry rot fungus</name>
    <dbReference type="NCBI Taxonomy" id="936435"/>
    <lineage>
        <taxon>Eukaryota</taxon>
        <taxon>Fungi</taxon>
        <taxon>Dikarya</taxon>
        <taxon>Basidiomycota</taxon>
        <taxon>Agaricomycotina</taxon>
        <taxon>Agaricomycetes</taxon>
        <taxon>Agaricomycetidae</taxon>
        <taxon>Boletales</taxon>
        <taxon>Coniophorineae</taxon>
        <taxon>Serpulaceae</taxon>
        <taxon>Serpula</taxon>
    </lineage>
</organism>
<dbReference type="OrthoDB" id="407298at2759"/>
<comment type="similarity">
    <text evidence="1">Belongs to the fungal fucose-specific lectin family.</text>
</comment>
<feature type="domain" description="CBM1" evidence="4">
    <location>
        <begin position="19"/>
        <end position="55"/>
    </location>
</feature>
<dbReference type="HOGENOM" id="CLU_112141_0_0_1"/>
<accession>F8PY89</accession>
<dbReference type="AlphaFoldDB" id="F8PY89"/>
<dbReference type="SUPFAM" id="SSF89372">
    <property type="entry name" value="Fucose-specific lectin"/>
    <property type="match status" value="1"/>
</dbReference>
<evidence type="ECO:0000256" key="2">
    <source>
        <dbReference type="ARBA" id="ARBA00022729"/>
    </source>
</evidence>
<evidence type="ECO:0000256" key="1">
    <source>
        <dbReference type="ARBA" id="ARBA00009042"/>
    </source>
</evidence>
<dbReference type="Pfam" id="PF07938">
    <property type="entry name" value="Fungal_lectin"/>
    <property type="match status" value="1"/>
</dbReference>
<evidence type="ECO:0000256" key="3">
    <source>
        <dbReference type="SAM" id="SignalP"/>
    </source>
</evidence>
<dbReference type="EMBL" id="GL945480">
    <property type="protein sequence ID" value="EGN98852.1"/>
    <property type="molecule type" value="Genomic_DNA"/>
</dbReference>
<dbReference type="Pfam" id="PF00734">
    <property type="entry name" value="CBM_1"/>
    <property type="match status" value="1"/>
</dbReference>
<keyword evidence="2 3" id="KW-0732">Signal</keyword>
<dbReference type="InParanoid" id="F8PY89"/>
<dbReference type="eggNOG" id="ENOG502T1CE">
    <property type="taxonomic scope" value="Eukaryota"/>
</dbReference>
<dbReference type="STRING" id="936435.F8PY89"/>
<dbReference type="Proteomes" id="UP000008063">
    <property type="component" value="Unassembled WGS sequence"/>
</dbReference>
<dbReference type="PROSITE" id="PS51164">
    <property type="entry name" value="CBM1_2"/>
    <property type="match status" value="1"/>
</dbReference>
<dbReference type="Gene3D" id="2.120.10.70">
    <property type="entry name" value="Fucose-specific lectin"/>
    <property type="match status" value="1"/>
</dbReference>
<dbReference type="InterPro" id="IPR035971">
    <property type="entry name" value="CBD_sf"/>
</dbReference>
<keyword evidence="6" id="KW-1185">Reference proteome</keyword>
<dbReference type="GO" id="GO:0005975">
    <property type="term" value="P:carbohydrate metabolic process"/>
    <property type="evidence" value="ECO:0007669"/>
    <property type="project" value="InterPro"/>
</dbReference>